<dbReference type="PANTHER" id="PTHR22789:SF0">
    <property type="entry name" value="3-OXO-TETRONATE 4-PHOSPHATE DECARBOXYLASE-RELATED"/>
    <property type="match status" value="1"/>
</dbReference>
<dbReference type="InterPro" id="IPR036409">
    <property type="entry name" value="Aldolase_II/adducin_N_sf"/>
</dbReference>
<dbReference type="PANTHER" id="PTHR22789">
    <property type="entry name" value="FUCULOSE PHOSPHATE ALDOLASE"/>
    <property type="match status" value="1"/>
</dbReference>
<protein>
    <submittedName>
        <fullName evidence="3">Fuculose phosphate aldolase</fullName>
    </submittedName>
</protein>
<dbReference type="GO" id="GO:0016832">
    <property type="term" value="F:aldehyde-lyase activity"/>
    <property type="evidence" value="ECO:0007669"/>
    <property type="project" value="TreeGrafter"/>
</dbReference>
<evidence type="ECO:0000256" key="2">
    <source>
        <dbReference type="ARBA" id="ARBA00023239"/>
    </source>
</evidence>
<dbReference type="GO" id="GO:0005829">
    <property type="term" value="C:cytosol"/>
    <property type="evidence" value="ECO:0007669"/>
    <property type="project" value="TreeGrafter"/>
</dbReference>
<comment type="caution">
    <text evidence="3">The sequence shown here is derived from an EMBL/GenBank/DDBJ whole genome shotgun (WGS) entry which is preliminary data.</text>
</comment>
<keyword evidence="2" id="KW-0456">Lyase</keyword>
<dbReference type="GO" id="GO:0046872">
    <property type="term" value="F:metal ion binding"/>
    <property type="evidence" value="ECO:0007669"/>
    <property type="project" value="UniProtKB-KW"/>
</dbReference>
<dbReference type="InterPro" id="IPR001303">
    <property type="entry name" value="Aldolase_II/adducin_N"/>
</dbReference>
<evidence type="ECO:0000313" key="4">
    <source>
        <dbReference type="Proteomes" id="UP000460654"/>
    </source>
</evidence>
<dbReference type="EMBL" id="QYOH01000100">
    <property type="protein sequence ID" value="TXU29080.1"/>
    <property type="molecule type" value="Genomic_DNA"/>
</dbReference>
<gene>
    <name evidence="3" type="ORF">D4N09_25435</name>
</gene>
<dbReference type="SUPFAM" id="SSF53639">
    <property type="entry name" value="AraD/HMP-PK domain-like"/>
    <property type="match status" value="1"/>
</dbReference>
<keyword evidence="1" id="KW-0479">Metal-binding</keyword>
<dbReference type="Gene3D" id="3.40.225.10">
    <property type="entry name" value="Class II aldolase/adducin N-terminal domain"/>
    <property type="match status" value="1"/>
</dbReference>
<sequence length="121" mass="13388">MYGRYRAARLSSPSGRHCSHYMVAVSGTDHIPCIPYYTFGSPELADGVSKGIRESKSLLMQHHGMLAMDVTLEKTLWLAGETETLADLYIKCGGLHHDVPVLSEAEMTIVLEKFKTYGLKA</sequence>
<dbReference type="AlphaFoldDB" id="A0A2S5UGZ0"/>
<evidence type="ECO:0000256" key="1">
    <source>
        <dbReference type="ARBA" id="ARBA00022723"/>
    </source>
</evidence>
<dbReference type="InterPro" id="IPR050197">
    <property type="entry name" value="Aldolase_class_II_sugar_metab"/>
</dbReference>
<proteinExistence type="predicted"/>
<accession>A0A2S5UGZ0</accession>
<dbReference type="Proteomes" id="UP000460654">
    <property type="component" value="Unassembled WGS sequence"/>
</dbReference>
<dbReference type="Pfam" id="PF00596">
    <property type="entry name" value="Aldolase_II"/>
    <property type="match status" value="1"/>
</dbReference>
<dbReference type="GO" id="GO:0019323">
    <property type="term" value="P:pentose catabolic process"/>
    <property type="evidence" value="ECO:0007669"/>
    <property type="project" value="TreeGrafter"/>
</dbReference>
<organism evidence="3 4">
    <name type="scientific">Escherichia coli</name>
    <dbReference type="NCBI Taxonomy" id="562"/>
    <lineage>
        <taxon>Bacteria</taxon>
        <taxon>Pseudomonadati</taxon>
        <taxon>Pseudomonadota</taxon>
        <taxon>Gammaproteobacteria</taxon>
        <taxon>Enterobacterales</taxon>
        <taxon>Enterobacteriaceae</taxon>
        <taxon>Escherichia</taxon>
    </lineage>
</organism>
<name>A0A2S5UGZ0_ECOLX</name>
<evidence type="ECO:0000313" key="3">
    <source>
        <dbReference type="EMBL" id="TXU29080.1"/>
    </source>
</evidence>
<reference evidence="3 4" key="1">
    <citation type="submission" date="2018-09" db="EMBL/GenBank/DDBJ databases">
        <title>Persistent metagenomic signatures of early life antibiotic treatment in the infant gut microbiota and resistome.</title>
        <authorList>
            <person name="Gasparrini A.J."/>
        </authorList>
    </citation>
    <scope>NUCLEOTIDE SEQUENCE [LARGE SCALE GENOMIC DNA]</scope>
    <source>
        <strain evidence="3 4">T0181B.E-10</strain>
    </source>
</reference>